<proteinExistence type="predicted"/>
<evidence type="ECO:0000313" key="2">
    <source>
        <dbReference type="EMBL" id="CAA9224037.1"/>
    </source>
</evidence>
<organism evidence="2">
    <name type="scientific">uncultured Chloroflexota bacterium</name>
    <dbReference type="NCBI Taxonomy" id="166587"/>
    <lineage>
        <taxon>Bacteria</taxon>
        <taxon>Bacillati</taxon>
        <taxon>Chloroflexota</taxon>
        <taxon>environmental samples</taxon>
    </lineage>
</organism>
<accession>A0A6J4HGT8</accession>
<gene>
    <name evidence="2" type="ORF">AVDCRST_MAG77-630</name>
</gene>
<evidence type="ECO:0000256" key="1">
    <source>
        <dbReference type="SAM" id="MobiDB-lite"/>
    </source>
</evidence>
<sequence>CSRGQGATKELLESFGTIRCCSSTAPAWRSSIPPAARSGSREWPAIASPCPRRRRD</sequence>
<feature type="non-terminal residue" evidence="2">
    <location>
        <position position="1"/>
    </location>
</feature>
<name>A0A6J4HGT8_9CHLR</name>
<reference evidence="2" key="1">
    <citation type="submission" date="2020-02" db="EMBL/GenBank/DDBJ databases">
        <authorList>
            <person name="Meier V. D."/>
        </authorList>
    </citation>
    <scope>NUCLEOTIDE SEQUENCE</scope>
    <source>
        <strain evidence="2">AVDCRST_MAG77</strain>
    </source>
</reference>
<feature type="non-terminal residue" evidence="2">
    <location>
        <position position="56"/>
    </location>
</feature>
<feature type="region of interest" description="Disordered" evidence="1">
    <location>
        <begin position="28"/>
        <end position="56"/>
    </location>
</feature>
<protein>
    <submittedName>
        <fullName evidence="2">Uncharacterized protein</fullName>
    </submittedName>
</protein>
<dbReference type="AlphaFoldDB" id="A0A6J4HGT8"/>
<dbReference type="EMBL" id="CADCTC010000040">
    <property type="protein sequence ID" value="CAA9224037.1"/>
    <property type="molecule type" value="Genomic_DNA"/>
</dbReference>